<proteinExistence type="predicted"/>
<evidence type="ECO:0000256" key="1">
    <source>
        <dbReference type="SAM" id="MobiDB-lite"/>
    </source>
</evidence>
<dbReference type="Proteomes" id="UP000054928">
    <property type="component" value="Unassembled WGS sequence"/>
</dbReference>
<dbReference type="GeneID" id="36407919"/>
<name>A0A0P1AP37_PLAHL</name>
<evidence type="ECO:0000313" key="3">
    <source>
        <dbReference type="Proteomes" id="UP000054928"/>
    </source>
</evidence>
<dbReference type="AlphaFoldDB" id="A0A0P1AP37"/>
<dbReference type="EMBL" id="CCYD01000645">
    <property type="protein sequence ID" value="CEG42602.1"/>
    <property type="molecule type" value="Genomic_DNA"/>
</dbReference>
<sequence length="61" mass="7045">MPVSVDFSPTTESETSTRTSFHEHFRIPQSTIFQEKHLRLEQQLPKSTAFNHALRGGIYVK</sequence>
<dbReference type="RefSeq" id="XP_024578971.1">
    <property type="nucleotide sequence ID" value="XM_024728500.1"/>
</dbReference>
<protein>
    <submittedName>
        <fullName evidence="2">Uncharacterized protein</fullName>
    </submittedName>
</protein>
<feature type="compositionally biased region" description="Low complexity" evidence="1">
    <location>
        <begin position="8"/>
        <end position="19"/>
    </location>
</feature>
<accession>A0A0P1AP37</accession>
<keyword evidence="3" id="KW-1185">Reference proteome</keyword>
<reference evidence="3" key="1">
    <citation type="submission" date="2014-09" db="EMBL/GenBank/DDBJ databases">
        <authorList>
            <person name="Sharma Rahul"/>
            <person name="Thines Marco"/>
        </authorList>
    </citation>
    <scope>NUCLEOTIDE SEQUENCE [LARGE SCALE GENOMIC DNA]</scope>
</reference>
<evidence type="ECO:0000313" key="2">
    <source>
        <dbReference type="EMBL" id="CEG42602.1"/>
    </source>
</evidence>
<feature type="region of interest" description="Disordered" evidence="1">
    <location>
        <begin position="1"/>
        <end position="21"/>
    </location>
</feature>
<organism evidence="2 3">
    <name type="scientific">Plasmopara halstedii</name>
    <name type="common">Downy mildew of sunflower</name>
    <dbReference type="NCBI Taxonomy" id="4781"/>
    <lineage>
        <taxon>Eukaryota</taxon>
        <taxon>Sar</taxon>
        <taxon>Stramenopiles</taxon>
        <taxon>Oomycota</taxon>
        <taxon>Peronosporomycetes</taxon>
        <taxon>Peronosporales</taxon>
        <taxon>Peronosporaceae</taxon>
        <taxon>Plasmopara</taxon>
    </lineage>
</organism>